<reference evidence="1" key="1">
    <citation type="submission" date="2023-04" db="EMBL/GenBank/DDBJ databases">
        <title>Draft Genome sequencing of Naganishia species isolated from polar environments using Oxford Nanopore Technology.</title>
        <authorList>
            <person name="Leo P."/>
            <person name="Venkateswaran K."/>
        </authorList>
    </citation>
    <scope>NUCLEOTIDE SEQUENCE</scope>
    <source>
        <strain evidence="1">MNA-CCFEE 5261</strain>
    </source>
</reference>
<dbReference type="Proteomes" id="UP001241377">
    <property type="component" value="Unassembled WGS sequence"/>
</dbReference>
<proteinExistence type="predicted"/>
<accession>A0ACC2VW11</accession>
<comment type="caution">
    <text evidence="1">The sequence shown here is derived from an EMBL/GenBank/DDBJ whole genome shotgun (WGS) entry which is preliminary data.</text>
</comment>
<protein>
    <submittedName>
        <fullName evidence="1">Uncharacterized protein</fullName>
    </submittedName>
</protein>
<sequence>MPEVEERDVETRKAYGKLGYVWDTTFDCWVHMTPQGKTEPMDEASSPDADDRGAASSRSRSANVESSTTFSGDRSSPTAYMPTSPPTMTMQQNISLRGSSPISKTPTFSSPFIQSPFVRSTVTPKHLLKSKHKKTNSVLARSVYATPTQPMRTVAPNTVESIDPLDDIEELDKTTPVLPKRVSVRSEAPRPLKQLEHPSSELDGTDPLVDGFSDIPLEHVWMPINVPPSISSSKRKATAPLESLHLKKRHQLESL</sequence>
<dbReference type="EMBL" id="JASBWR010000047">
    <property type="protein sequence ID" value="KAJ9103378.1"/>
    <property type="molecule type" value="Genomic_DNA"/>
</dbReference>
<evidence type="ECO:0000313" key="2">
    <source>
        <dbReference type="Proteomes" id="UP001241377"/>
    </source>
</evidence>
<name>A0ACC2VW11_9TREE</name>
<keyword evidence="2" id="KW-1185">Reference proteome</keyword>
<gene>
    <name evidence="1" type="ORF">QFC19_004477</name>
</gene>
<organism evidence="1 2">
    <name type="scientific">Naganishia cerealis</name>
    <dbReference type="NCBI Taxonomy" id="610337"/>
    <lineage>
        <taxon>Eukaryota</taxon>
        <taxon>Fungi</taxon>
        <taxon>Dikarya</taxon>
        <taxon>Basidiomycota</taxon>
        <taxon>Agaricomycotina</taxon>
        <taxon>Tremellomycetes</taxon>
        <taxon>Filobasidiales</taxon>
        <taxon>Filobasidiaceae</taxon>
        <taxon>Naganishia</taxon>
    </lineage>
</organism>
<evidence type="ECO:0000313" key="1">
    <source>
        <dbReference type="EMBL" id="KAJ9103378.1"/>
    </source>
</evidence>